<dbReference type="Pfam" id="PF12950">
    <property type="entry name" value="TaqI_C"/>
    <property type="match status" value="1"/>
</dbReference>
<dbReference type="GO" id="GO:0003677">
    <property type="term" value="F:DNA binding"/>
    <property type="evidence" value="ECO:0007669"/>
    <property type="project" value="UniProtKB-KW"/>
</dbReference>
<evidence type="ECO:0000313" key="10">
    <source>
        <dbReference type="Proteomes" id="UP000004754"/>
    </source>
</evidence>
<evidence type="ECO:0000256" key="6">
    <source>
        <dbReference type="ARBA" id="ARBA00047942"/>
    </source>
</evidence>
<dbReference type="GO" id="GO:0032259">
    <property type="term" value="P:methylation"/>
    <property type="evidence" value="ECO:0007669"/>
    <property type="project" value="UniProtKB-KW"/>
</dbReference>
<keyword evidence="5" id="KW-0238">DNA-binding</keyword>
<dbReference type="GO" id="GO:0009007">
    <property type="term" value="F:site-specific DNA-methyltransferase (adenine-specific) activity"/>
    <property type="evidence" value="ECO:0007669"/>
    <property type="project" value="UniProtKB-EC"/>
</dbReference>
<evidence type="ECO:0000256" key="2">
    <source>
        <dbReference type="ARBA" id="ARBA00022603"/>
    </source>
</evidence>
<evidence type="ECO:0000313" key="9">
    <source>
        <dbReference type="EMBL" id="EFV02536.1"/>
    </source>
</evidence>
<accession>E6MEL1</accession>
<comment type="caution">
    <text evidence="9">The sequence shown here is derived from an EMBL/GenBank/DDBJ whole genome shotgun (WGS) entry which is preliminary data.</text>
</comment>
<feature type="domain" description="DNA methylase adenine-specific" evidence="7">
    <location>
        <begin position="106"/>
        <end position="319"/>
    </location>
</feature>
<keyword evidence="3" id="KW-0808">Transferase</keyword>
<dbReference type="GO" id="GO:0009307">
    <property type="term" value="P:DNA restriction-modification system"/>
    <property type="evidence" value="ECO:0007669"/>
    <property type="project" value="UniProtKB-KW"/>
</dbReference>
<name>E6MEL1_9FIRM</name>
<dbReference type="InterPro" id="IPR025931">
    <property type="entry name" value="TaqI_C"/>
</dbReference>
<evidence type="ECO:0000256" key="4">
    <source>
        <dbReference type="ARBA" id="ARBA00022747"/>
    </source>
</evidence>
<organism evidence="9 10">
    <name type="scientific">Pseudoramibacter alactolyticus ATCC 23263</name>
    <dbReference type="NCBI Taxonomy" id="887929"/>
    <lineage>
        <taxon>Bacteria</taxon>
        <taxon>Bacillati</taxon>
        <taxon>Bacillota</taxon>
        <taxon>Clostridia</taxon>
        <taxon>Eubacteriales</taxon>
        <taxon>Eubacteriaceae</taxon>
        <taxon>Pseudoramibacter</taxon>
    </lineage>
</organism>
<dbReference type="STRING" id="887929.HMP0721_0444"/>
<dbReference type="Pfam" id="PF02384">
    <property type="entry name" value="N6_Mtase"/>
    <property type="match status" value="1"/>
</dbReference>
<dbReference type="InterPro" id="IPR003356">
    <property type="entry name" value="DNA_methylase_A-5"/>
</dbReference>
<keyword evidence="10" id="KW-1185">Reference proteome</keyword>
<dbReference type="CDD" id="cd02440">
    <property type="entry name" value="AdoMet_MTases"/>
    <property type="match status" value="1"/>
</dbReference>
<comment type="catalytic activity">
    <reaction evidence="6">
        <text>a 2'-deoxyadenosine in DNA + S-adenosyl-L-methionine = an N(6)-methyl-2'-deoxyadenosine in DNA + S-adenosyl-L-homocysteine + H(+)</text>
        <dbReference type="Rhea" id="RHEA:15197"/>
        <dbReference type="Rhea" id="RHEA-COMP:12418"/>
        <dbReference type="Rhea" id="RHEA-COMP:12419"/>
        <dbReference type="ChEBI" id="CHEBI:15378"/>
        <dbReference type="ChEBI" id="CHEBI:57856"/>
        <dbReference type="ChEBI" id="CHEBI:59789"/>
        <dbReference type="ChEBI" id="CHEBI:90615"/>
        <dbReference type="ChEBI" id="CHEBI:90616"/>
        <dbReference type="EC" id="2.1.1.72"/>
    </reaction>
</comment>
<dbReference type="OrthoDB" id="9815272at2"/>
<dbReference type="SUPFAM" id="SSF53335">
    <property type="entry name" value="S-adenosyl-L-methionine-dependent methyltransferases"/>
    <property type="match status" value="1"/>
</dbReference>
<dbReference type="Gene3D" id="3.40.50.150">
    <property type="entry name" value="Vaccinia Virus protein VP39"/>
    <property type="match status" value="1"/>
</dbReference>
<dbReference type="InterPro" id="IPR050953">
    <property type="entry name" value="N4_N6_ade-DNA_methylase"/>
</dbReference>
<evidence type="ECO:0000256" key="1">
    <source>
        <dbReference type="ARBA" id="ARBA00011900"/>
    </source>
</evidence>
<evidence type="ECO:0000256" key="3">
    <source>
        <dbReference type="ARBA" id="ARBA00022679"/>
    </source>
</evidence>
<evidence type="ECO:0000259" key="8">
    <source>
        <dbReference type="Pfam" id="PF12950"/>
    </source>
</evidence>
<dbReference type="GO" id="GO:0008170">
    <property type="term" value="F:N-methyltransferase activity"/>
    <property type="evidence" value="ECO:0007669"/>
    <property type="project" value="InterPro"/>
</dbReference>
<keyword evidence="4" id="KW-0680">Restriction system</keyword>
<dbReference type="InterPro" id="IPR029063">
    <property type="entry name" value="SAM-dependent_MTases_sf"/>
</dbReference>
<dbReference type="RefSeq" id="WP_006597863.1">
    <property type="nucleotide sequence ID" value="NZ_GL622359.1"/>
</dbReference>
<dbReference type="PROSITE" id="PS00092">
    <property type="entry name" value="N6_MTASE"/>
    <property type="match status" value="1"/>
</dbReference>
<dbReference type="PANTHER" id="PTHR33841:SF6">
    <property type="entry name" value="TYPE II METHYLTRANSFERASE M.HINDII"/>
    <property type="match status" value="1"/>
</dbReference>
<evidence type="ECO:0000256" key="5">
    <source>
        <dbReference type="ARBA" id="ARBA00023125"/>
    </source>
</evidence>
<sequence>MRSQLKTKQAIQKCYEDLQKNASNLEAFNRLLALMVARILGDRKILSIHDFRAHCPTLPQIMAGWKQDVLAAEEDWGASALQGLTRPLPNSGGRLLRDPSLCLAPEFLGDYYQWLIPKTERQTRGIFYTPSDLAELMASHLADARRVLDPACGAGSLLSAVYDFQMARCMDESQRDRHRTLLKDDLWGMDMDPAAVWLTRCRLALKSNEYVYPRNILTGDALFSDKIATKRFDGVIVNPPYMGHRRMPFKRMAALRERYSAVYGDKGDLAYCFFALAHRVLKPKGCAVFLTSRYFMEAQNGEPLRRFLMQRMHVETLIDYYGYRPMRGIGIDPMISVMANHVKPKATVKIFRRRVDGWPKSGNKAVEDEKYFERFSLPQAALNAAGWHLLPPQTKTIVEKIETACRCALGEVAASFQGVITGCDAAFISRADTLPVDGKPWPCTAPWIKNRQVDAFRIEKPTMVLINITDEEDLIRYPAIKGKLVPYRDRLEKRRECRLGKIPWYALQWPRNKKNFESPKIVFPYKAEKNRFALDKNRFYFSADVYGITSEEIPLAALTVLLNTPIYDFYFKAIAKKLGNALFEYYPSTLMRLKLPSPDNLIFCKLKNLYDIIMNAENTGKSVRLRQADLLLAKTFHLTTSELEMIEDRYAGQFF</sequence>
<feature type="domain" description="TaqI-like C-terminal specificity" evidence="8">
    <location>
        <begin position="510"/>
        <end position="592"/>
    </location>
</feature>
<reference evidence="9 10" key="1">
    <citation type="submission" date="2010-12" db="EMBL/GenBank/DDBJ databases">
        <authorList>
            <person name="Muzny D."/>
            <person name="Qin X."/>
            <person name="Deng J."/>
            <person name="Jiang H."/>
            <person name="Liu Y."/>
            <person name="Qu J."/>
            <person name="Song X.-Z."/>
            <person name="Zhang L."/>
            <person name="Thornton R."/>
            <person name="Coyle M."/>
            <person name="Francisco L."/>
            <person name="Jackson L."/>
            <person name="Javaid M."/>
            <person name="Korchina V."/>
            <person name="Kovar C."/>
            <person name="Mata R."/>
            <person name="Mathew T."/>
            <person name="Ngo R."/>
            <person name="Nguyen L."/>
            <person name="Nguyen N."/>
            <person name="Okwuonu G."/>
            <person name="Ongeri F."/>
            <person name="Pham C."/>
            <person name="Simmons D."/>
            <person name="Wilczek-Boney K."/>
            <person name="Hale W."/>
            <person name="Jakkamsetti A."/>
            <person name="Pham P."/>
            <person name="Ruth R."/>
            <person name="San Lucas F."/>
            <person name="Warren J."/>
            <person name="Zhang J."/>
            <person name="Zhao Z."/>
            <person name="Zhou C."/>
            <person name="Zhu D."/>
            <person name="Lee S."/>
            <person name="Bess C."/>
            <person name="Blankenburg K."/>
            <person name="Forbes L."/>
            <person name="Fu Q."/>
            <person name="Gubbala S."/>
            <person name="Hirani K."/>
            <person name="Jayaseelan J.C."/>
            <person name="Lara F."/>
            <person name="Munidasa M."/>
            <person name="Palculict T."/>
            <person name="Patil S."/>
            <person name="Pu L.-L."/>
            <person name="Saada N."/>
            <person name="Tang L."/>
            <person name="Weissenberger G."/>
            <person name="Zhu Y."/>
            <person name="Hemphill L."/>
            <person name="Shang Y."/>
            <person name="Youmans B."/>
            <person name="Ayvaz T."/>
            <person name="Ross M."/>
            <person name="Santibanez J."/>
            <person name="Aqrawi P."/>
            <person name="Gross S."/>
            <person name="Joshi V."/>
            <person name="Fowler G."/>
            <person name="Nazareth L."/>
            <person name="Reid J."/>
            <person name="Worley K."/>
            <person name="Petrosino J."/>
            <person name="Highlander S."/>
            <person name="Gibbs R."/>
        </authorList>
    </citation>
    <scope>NUCLEOTIDE SEQUENCE [LARGE SCALE GENOMIC DNA]</scope>
    <source>
        <strain evidence="9 10">ATCC 23263</strain>
    </source>
</reference>
<dbReference type="EMBL" id="AEQN01000007">
    <property type="protein sequence ID" value="EFV02536.1"/>
    <property type="molecule type" value="Genomic_DNA"/>
</dbReference>
<protein>
    <recommendedName>
        <fullName evidence="1">site-specific DNA-methyltransferase (adenine-specific)</fullName>
        <ecNumber evidence="1">2.1.1.72</ecNumber>
    </recommendedName>
</protein>
<dbReference type="HOGENOM" id="CLU_025115_1_0_9"/>
<gene>
    <name evidence="9" type="ORF">HMP0721_0444</name>
</gene>
<dbReference type="PANTHER" id="PTHR33841">
    <property type="entry name" value="DNA METHYLTRANSFERASE YEEA-RELATED"/>
    <property type="match status" value="1"/>
</dbReference>
<proteinExistence type="predicted"/>
<dbReference type="AlphaFoldDB" id="E6MEL1"/>
<evidence type="ECO:0000259" key="7">
    <source>
        <dbReference type="Pfam" id="PF02384"/>
    </source>
</evidence>
<keyword evidence="2 9" id="KW-0489">Methyltransferase</keyword>
<dbReference type="Proteomes" id="UP000004754">
    <property type="component" value="Unassembled WGS sequence"/>
</dbReference>
<dbReference type="InterPro" id="IPR002052">
    <property type="entry name" value="DNA_methylase_N6_adenine_CS"/>
</dbReference>
<dbReference type="EC" id="2.1.1.72" evidence="1"/>
<dbReference type="PRINTS" id="PR00507">
    <property type="entry name" value="N12N6MTFRASE"/>
</dbReference>
<dbReference type="eggNOG" id="COG0286">
    <property type="taxonomic scope" value="Bacteria"/>
</dbReference>